<reference evidence="6 7" key="1">
    <citation type="submission" date="2015-01" db="EMBL/GenBank/DDBJ databases">
        <title>Paenibacillus swuensis/DY6/whole genome sequencing.</title>
        <authorList>
            <person name="Kim M.K."/>
            <person name="Srinivasan S."/>
            <person name="Lee J.-J."/>
        </authorList>
    </citation>
    <scope>NUCLEOTIDE SEQUENCE [LARGE SCALE GENOMIC DNA]</scope>
    <source>
        <strain evidence="6 7">DY6</strain>
    </source>
</reference>
<dbReference type="Pfam" id="PF01081">
    <property type="entry name" value="Aldolase"/>
    <property type="match status" value="1"/>
</dbReference>
<comment type="subunit">
    <text evidence="3">Homotrimer.</text>
</comment>
<dbReference type="KEGG" id="pswu:SY83_12510"/>
<accession>A0A172TIX7</accession>
<evidence type="ECO:0000313" key="6">
    <source>
        <dbReference type="EMBL" id="ANE46960.1"/>
    </source>
</evidence>
<dbReference type="InterPro" id="IPR000887">
    <property type="entry name" value="Aldlse_KDPG_KHG"/>
</dbReference>
<dbReference type="CDD" id="cd00452">
    <property type="entry name" value="KDPG_aldolase"/>
    <property type="match status" value="1"/>
</dbReference>
<sequence>MKTTDCFELVQKSKLIAILRGVEDSKADQVVDALERGGITIIEATMNTEGATGMISRWRERYEGRLLIGAGTVLDVEMAREAIDAGSQFLISPNFDPEVVAYATKRGIDVYPGVMTPTEIVAAWKSGVKAVKVFPSGSLGLNYIKEIRAPLDRIPMIATGGVNLQNIGDFLAAGVCAIGLGGSLASKQVVSEGRFDEIEKTARAFVNAVESFTAASVK</sequence>
<evidence type="ECO:0000256" key="2">
    <source>
        <dbReference type="ARBA" id="ARBA00006906"/>
    </source>
</evidence>
<dbReference type="Proteomes" id="UP000076927">
    <property type="component" value="Chromosome"/>
</dbReference>
<evidence type="ECO:0000256" key="3">
    <source>
        <dbReference type="ARBA" id="ARBA00011233"/>
    </source>
</evidence>
<keyword evidence="4" id="KW-0456">Lyase</keyword>
<dbReference type="InterPro" id="IPR013785">
    <property type="entry name" value="Aldolase_TIM"/>
</dbReference>
<dbReference type="AlphaFoldDB" id="A0A172TIX7"/>
<dbReference type="SUPFAM" id="SSF51569">
    <property type="entry name" value="Aldolase"/>
    <property type="match status" value="1"/>
</dbReference>
<evidence type="ECO:0000256" key="1">
    <source>
        <dbReference type="ARBA" id="ARBA00004761"/>
    </source>
</evidence>
<comment type="pathway">
    <text evidence="1">Carbohydrate acid metabolism.</text>
</comment>
<proteinExistence type="inferred from homology"/>
<comment type="similarity">
    <text evidence="2">Belongs to the KHG/KDPG aldolase family.</text>
</comment>
<organism evidence="6 7">
    <name type="scientific">Paenibacillus swuensis</name>
    <dbReference type="NCBI Taxonomy" id="1178515"/>
    <lineage>
        <taxon>Bacteria</taxon>
        <taxon>Bacillati</taxon>
        <taxon>Bacillota</taxon>
        <taxon>Bacilli</taxon>
        <taxon>Bacillales</taxon>
        <taxon>Paenibacillaceae</taxon>
        <taxon>Paenibacillus</taxon>
    </lineage>
</organism>
<name>A0A172TIX7_9BACL</name>
<evidence type="ECO:0000256" key="4">
    <source>
        <dbReference type="ARBA" id="ARBA00023239"/>
    </source>
</evidence>
<dbReference type="Gene3D" id="3.20.20.70">
    <property type="entry name" value="Aldolase class I"/>
    <property type="match status" value="1"/>
</dbReference>
<evidence type="ECO:0000256" key="5">
    <source>
        <dbReference type="ARBA" id="ARBA00023277"/>
    </source>
</evidence>
<dbReference type="EMBL" id="CP011388">
    <property type="protein sequence ID" value="ANE46960.1"/>
    <property type="molecule type" value="Genomic_DNA"/>
</dbReference>
<dbReference type="STRING" id="1178515.SY83_12510"/>
<dbReference type="GO" id="GO:0016829">
    <property type="term" value="F:lyase activity"/>
    <property type="evidence" value="ECO:0007669"/>
    <property type="project" value="UniProtKB-KW"/>
</dbReference>
<evidence type="ECO:0000313" key="7">
    <source>
        <dbReference type="Proteomes" id="UP000076927"/>
    </source>
</evidence>
<gene>
    <name evidence="6" type="ORF">SY83_12510</name>
</gene>
<dbReference type="PATRIC" id="fig|1178515.4.peg.2503"/>
<dbReference type="NCBIfam" id="TIGR01182">
    <property type="entry name" value="eda"/>
    <property type="match status" value="1"/>
</dbReference>
<dbReference type="PANTHER" id="PTHR30246:SF1">
    <property type="entry name" value="2-DEHYDRO-3-DEOXY-6-PHOSPHOGALACTONATE ALDOLASE-RELATED"/>
    <property type="match status" value="1"/>
</dbReference>
<keyword evidence="7" id="KW-1185">Reference proteome</keyword>
<dbReference type="PANTHER" id="PTHR30246">
    <property type="entry name" value="2-KETO-3-DEOXY-6-PHOSPHOGLUCONATE ALDOLASE"/>
    <property type="match status" value="1"/>
</dbReference>
<keyword evidence="5" id="KW-0119">Carbohydrate metabolism</keyword>
<protein>
    <submittedName>
        <fullName evidence="6">2-dehydro-3-deoxyphosphogluconate aldolase</fullName>
    </submittedName>
</protein>
<dbReference type="RefSeq" id="WP_068606947.1">
    <property type="nucleotide sequence ID" value="NZ_CP011388.1"/>
</dbReference>